<dbReference type="CDD" id="cd20078">
    <property type="entry name" value="XPF_nuclease_XPF_euk"/>
    <property type="match status" value="1"/>
</dbReference>
<dbReference type="GO" id="GO:0000014">
    <property type="term" value="F:single-stranded DNA endodeoxyribonuclease activity"/>
    <property type="evidence" value="ECO:0007669"/>
    <property type="project" value="TreeGrafter"/>
</dbReference>
<evidence type="ECO:0000256" key="10">
    <source>
        <dbReference type="ARBA" id="ARBA00072370"/>
    </source>
</evidence>
<organism evidence="13">
    <name type="scientific">Mesocestoides corti</name>
    <name type="common">Flatworm</name>
    <dbReference type="NCBI Taxonomy" id="53468"/>
    <lineage>
        <taxon>Eukaryota</taxon>
        <taxon>Metazoa</taxon>
        <taxon>Spiralia</taxon>
        <taxon>Lophotrochozoa</taxon>
        <taxon>Platyhelminthes</taxon>
        <taxon>Cestoda</taxon>
        <taxon>Eucestoda</taxon>
        <taxon>Cyclophyllidea</taxon>
        <taxon>Mesocestoididae</taxon>
        <taxon>Mesocestoides</taxon>
    </lineage>
</organism>
<dbReference type="WBParaSite" id="MCU_008229-RB">
    <property type="protein sequence ID" value="MCU_008229-RB"/>
    <property type="gene ID" value="MCU_008229"/>
</dbReference>
<dbReference type="GO" id="GO:1901255">
    <property type="term" value="P:nucleotide-excision repair involved in interstrand cross-link repair"/>
    <property type="evidence" value="ECO:0007669"/>
    <property type="project" value="TreeGrafter"/>
</dbReference>
<evidence type="ECO:0000313" key="13">
    <source>
        <dbReference type="WBParaSite" id="MCU_008229-RB"/>
    </source>
</evidence>
<dbReference type="SUPFAM" id="SSF47781">
    <property type="entry name" value="RuvA domain 2-like"/>
    <property type="match status" value="1"/>
</dbReference>
<dbReference type="SMART" id="SM00891">
    <property type="entry name" value="ERCC4"/>
    <property type="match status" value="1"/>
</dbReference>
<protein>
    <recommendedName>
        <fullName evidence="10">DNA repair endonuclease XPF</fullName>
    </recommendedName>
</protein>
<keyword evidence="5" id="KW-0227">DNA damage</keyword>
<dbReference type="InterPro" id="IPR006166">
    <property type="entry name" value="ERCC4_domain"/>
</dbReference>
<dbReference type="AlphaFoldDB" id="A0A5K3FGD6"/>
<dbReference type="InterPro" id="IPR011335">
    <property type="entry name" value="Restrct_endonuc-II-like"/>
</dbReference>
<dbReference type="GO" id="GO:0000110">
    <property type="term" value="C:nucleotide-excision repair factor 1 complex"/>
    <property type="evidence" value="ECO:0007669"/>
    <property type="project" value="TreeGrafter"/>
</dbReference>
<evidence type="ECO:0000256" key="6">
    <source>
        <dbReference type="ARBA" id="ARBA00022801"/>
    </source>
</evidence>
<keyword evidence="3" id="KW-0540">Nuclease</keyword>
<dbReference type="PANTHER" id="PTHR10150:SF0">
    <property type="entry name" value="DNA REPAIR ENDONUCLEASE XPF"/>
    <property type="match status" value="1"/>
</dbReference>
<evidence type="ECO:0000256" key="5">
    <source>
        <dbReference type="ARBA" id="ARBA00022763"/>
    </source>
</evidence>
<dbReference type="PANTHER" id="PTHR10150">
    <property type="entry name" value="DNA REPAIR ENDONUCLEASE XPF"/>
    <property type="match status" value="1"/>
</dbReference>
<keyword evidence="4" id="KW-0255">Endonuclease</keyword>
<dbReference type="Gene3D" id="1.10.150.20">
    <property type="entry name" value="5' to 3' exonuclease, C-terminal subdomain"/>
    <property type="match status" value="1"/>
</dbReference>
<sequence length="960" mass="108062">MTSLLDYEKSILLDVNGGNCMFVCSEGLDLDNIIYILIKLHNDPHNLVLVSNYSNDEAKFISTKLISENEAYTPFLITAEINAKERLSAYRRGGIVFVSSRILVVDLLRGTMPVDLVTGVLVLRFHNLHEASQESFMLRLLREKNPQIFIKTFSDNAVALMSGYNRVEHLMNQFGVPRLLLWPRFNLEVVSTLSNCPMTVEEVQVFLTEETVTCQRCLLEMIKATLRELVEQNPILNNDEFSLESALTNSFHQLTSLYIDPVWHQLTQTSHRLLADVAGLRRILFQLIDNDAVGFLDELEELRQTELSALRTGKPVHISALQRRGTCANWLLMSQAEELLTVSRKRVYKDYGKRTYAVEVPPKLNAILSVLNEILSKAESDFPDQNRPVLVLVRHKRTVELIKYYLSHGKSKLRDWLVRGRMAYEHPPDLPVEESPPPKKPVASTSHRSTRSHTSRVFSKRVGGRQVISCRGIPDPAGEGFMPSTCDGHPALSGTVEKPSSPKVEASPKAESPDDEDEAVPVPDLPAGCFSFFFTNKEGKRLPIVLRVPPPGSREEGAPSAVDSHNLDGPAGRLAVLLSRLRPQYIVLFEPQVAWVREIEVFSAREFKRRTTEDQTPSPVGIYFMIYKDSVEEQRYLTRLRREKEAFETLISLRSSVVVQKTEPPPPADPSRVEKESTIFVDVREFRSELPALLHRKGVRVNPITLTMGDYILAPHICVERKSVSDLIGSLNSGRLYQQCTAMSRHYLNPVLLIEFSMPANGLTYQRSRFSPTPQGSFALFTGRNAVVSADAQVDLGARNLMSKLVLLIIHFPNLRVLWSVTPYCTAELFTELKLGRSEPTLDQLPHEGENLGDDNVEAVDMLLKMPGISWRNYRRVIAKVGSIAELVDLDLDSLVEILDNRECAKKLYDFLHCLWVPPSSSETASLVAEARPDTKRPRLALATRVKSRGNRGRGRGGST</sequence>
<name>A0A5K3FGD6_MESCO</name>
<keyword evidence="7" id="KW-0238">DNA-binding</keyword>
<accession>A0A5K3FGD6</accession>
<comment type="subcellular location">
    <subcellularLocation>
        <location evidence="1">Nucleus</location>
    </subcellularLocation>
</comment>
<feature type="compositionally biased region" description="Basic residues" evidence="11">
    <location>
        <begin position="448"/>
        <end position="463"/>
    </location>
</feature>
<dbReference type="GO" id="GO:0000724">
    <property type="term" value="P:double-strand break repair via homologous recombination"/>
    <property type="evidence" value="ECO:0007669"/>
    <property type="project" value="TreeGrafter"/>
</dbReference>
<evidence type="ECO:0000256" key="3">
    <source>
        <dbReference type="ARBA" id="ARBA00022722"/>
    </source>
</evidence>
<dbReference type="InterPro" id="IPR047520">
    <property type="entry name" value="XPF_nuclease"/>
</dbReference>
<evidence type="ECO:0000256" key="7">
    <source>
        <dbReference type="ARBA" id="ARBA00023125"/>
    </source>
</evidence>
<dbReference type="FunFam" id="3.40.50.10130:FF:000002">
    <property type="entry name" value="DNA repair endonuclease XPF"/>
    <property type="match status" value="1"/>
</dbReference>
<comment type="similarity">
    <text evidence="2">Belongs to the XPF family.</text>
</comment>
<feature type="domain" description="ERCC4" evidence="12">
    <location>
        <begin position="678"/>
        <end position="758"/>
    </location>
</feature>
<dbReference type="GO" id="GO:0003697">
    <property type="term" value="F:single-stranded DNA binding"/>
    <property type="evidence" value="ECO:0007669"/>
    <property type="project" value="TreeGrafter"/>
</dbReference>
<dbReference type="GO" id="GO:0000712">
    <property type="term" value="P:resolution of meiotic recombination intermediates"/>
    <property type="evidence" value="ECO:0007669"/>
    <property type="project" value="TreeGrafter"/>
</dbReference>
<evidence type="ECO:0000256" key="11">
    <source>
        <dbReference type="SAM" id="MobiDB-lite"/>
    </source>
</evidence>
<evidence type="ECO:0000259" key="12">
    <source>
        <dbReference type="SMART" id="SM00891"/>
    </source>
</evidence>
<dbReference type="Pfam" id="PF02732">
    <property type="entry name" value="ERCC4"/>
    <property type="match status" value="1"/>
</dbReference>
<keyword evidence="6" id="KW-0378">Hydrolase</keyword>
<reference evidence="13" key="1">
    <citation type="submission" date="2019-11" db="UniProtKB">
        <authorList>
            <consortium name="WormBaseParasite"/>
        </authorList>
    </citation>
    <scope>IDENTIFICATION</scope>
</reference>
<keyword evidence="9" id="KW-0539">Nucleus</keyword>
<evidence type="ECO:0000256" key="8">
    <source>
        <dbReference type="ARBA" id="ARBA00023204"/>
    </source>
</evidence>
<evidence type="ECO:0000256" key="4">
    <source>
        <dbReference type="ARBA" id="ARBA00022759"/>
    </source>
</evidence>
<dbReference type="SUPFAM" id="SSF52980">
    <property type="entry name" value="Restriction endonuclease-like"/>
    <property type="match status" value="1"/>
</dbReference>
<proteinExistence type="inferred from homology"/>
<feature type="region of interest" description="Disordered" evidence="11">
    <location>
        <begin position="427"/>
        <end position="521"/>
    </location>
</feature>
<evidence type="ECO:0000256" key="2">
    <source>
        <dbReference type="ARBA" id="ARBA00010015"/>
    </source>
</evidence>
<evidence type="ECO:0000256" key="1">
    <source>
        <dbReference type="ARBA" id="ARBA00004123"/>
    </source>
</evidence>
<dbReference type="Gene3D" id="3.40.50.10130">
    <property type="match status" value="1"/>
</dbReference>
<evidence type="ECO:0000256" key="9">
    <source>
        <dbReference type="ARBA" id="ARBA00023242"/>
    </source>
</evidence>
<keyword evidence="8" id="KW-0234">DNA repair</keyword>
<dbReference type="GO" id="GO:0003684">
    <property type="term" value="F:damaged DNA binding"/>
    <property type="evidence" value="ECO:0007669"/>
    <property type="project" value="TreeGrafter"/>
</dbReference>
<dbReference type="InterPro" id="IPR010994">
    <property type="entry name" value="RuvA_2-like"/>
</dbReference>